<evidence type="ECO:0008006" key="6">
    <source>
        <dbReference type="Google" id="ProtNLM"/>
    </source>
</evidence>
<dbReference type="Proteomes" id="UP000070284">
    <property type="component" value="Unassembled WGS sequence"/>
</dbReference>
<sequence>MNKKFLVIFVVSTLFASIVLPSSAPEATAQQGRVKRESTFGNWTTEAWNNFNPVIMDKRALTDAIYETLGAQSLLGGFEPVLAKGWEYIDNYTFEIRIYPEATFWDGSEVTSEDVVFSLKSQGKRKYTGPLVTTFDKYIKSIEAVDEKTVYIHLNENYPRNRKLLSSLLLANVFPKERWSKLLEEYGENITAYKNDDFEEINGSGPYKPVSALPEKVVMEQVDDYWGSKIGRHYLPEFWRYQKAMKAGNRFNLFREGSIDIVSGWVPKSIGYTEKRPQKFGCWNEKAKIRKKRYHFTESIWWAVPNYKKLNLVANNTWLRKALAYAVDMEEMSKKIKLGTGAPFPPSIIDPLSSISKQYINKEVIRNNFETSTFQGIPVIKHDPQKAIQILQEHCEGSVEEGWTYNGEKIGPYTINTVNGWVDIMSTCRMVARYWEEIGIKTEVEFPNYGLWSDKFKNFRFEWTIMPNAGIRPLSPLTSLWQFLAPHVGTWGGGRSNYYSWFPEKGEKAFSLLSKAYSYPIGSEKSIELVKQMQELYVPDLPVIPCWETVRHTQWYTTRWVNWATKDDPYPMYYWPYAQGAWQPLIGKKLYPEAVKTQTAFVNPKKVKAGEKATVSVILRNTGDVKHDYETNVRLGPAEAGPGPEVIAEKVVTLDPGEERTVEIPVTIENSGEYTLTVDDWRFGRTDSNPGEPIEKTLIVTKAGKAMISPSTLTLSKAEVEPGESTTVSVDVSNEGSAKGSKTIEITLGGETIKSETVTLEPGETTTVSATISKSAEGTYTVKAGNLTRTFTVKKREVVIPPGLEDKVTLAIRMAENARSAAVGARSSAQEAVTTAQEAKSAAESAESAATSAQSAA</sequence>
<dbReference type="PANTHER" id="PTHR30290:SF82">
    <property type="entry name" value="ABC-TYPE DIPEPTIDE_OLIGOPEPTIDE TRANSPORT SYSTEM, PERIPLASMIC COMPONENT"/>
    <property type="match status" value="1"/>
</dbReference>
<feature type="non-terminal residue" evidence="4">
    <location>
        <position position="857"/>
    </location>
</feature>
<dbReference type="Gene3D" id="3.90.76.10">
    <property type="entry name" value="Dipeptide-binding Protein, Domain 1"/>
    <property type="match status" value="1"/>
</dbReference>
<feature type="domain" description="Solute-binding protein family 5" evidence="2">
    <location>
        <begin position="78"/>
        <end position="485"/>
    </location>
</feature>
<dbReference type="InterPro" id="IPR039424">
    <property type="entry name" value="SBP_5"/>
</dbReference>
<dbReference type="Gene3D" id="3.40.190.10">
    <property type="entry name" value="Periplasmic binding protein-like II"/>
    <property type="match status" value="1"/>
</dbReference>
<dbReference type="InterPro" id="IPR011635">
    <property type="entry name" value="CARDB"/>
</dbReference>
<dbReference type="Pfam" id="PF00496">
    <property type="entry name" value="SBP_bac_5"/>
    <property type="match status" value="1"/>
</dbReference>
<dbReference type="InterPro" id="IPR013783">
    <property type="entry name" value="Ig-like_fold"/>
</dbReference>
<dbReference type="GO" id="GO:1904680">
    <property type="term" value="F:peptide transmembrane transporter activity"/>
    <property type="evidence" value="ECO:0007669"/>
    <property type="project" value="TreeGrafter"/>
</dbReference>
<evidence type="ECO:0000256" key="1">
    <source>
        <dbReference type="SAM" id="MobiDB-lite"/>
    </source>
</evidence>
<dbReference type="AlphaFoldDB" id="A0A133UL80"/>
<dbReference type="InterPro" id="IPR000914">
    <property type="entry name" value="SBP_5_dom"/>
</dbReference>
<gene>
    <name evidence="4" type="ORF">AKJ65_02950</name>
</gene>
<dbReference type="Gene3D" id="3.10.105.10">
    <property type="entry name" value="Dipeptide-binding Protein, Domain 3"/>
    <property type="match status" value="1"/>
</dbReference>
<evidence type="ECO:0000313" key="5">
    <source>
        <dbReference type="Proteomes" id="UP000070284"/>
    </source>
</evidence>
<accession>A0A133UL80</accession>
<dbReference type="Pfam" id="PF07705">
    <property type="entry name" value="CARDB"/>
    <property type="match status" value="1"/>
</dbReference>
<keyword evidence="5" id="KW-1185">Reference proteome</keyword>
<dbReference type="Gene3D" id="2.60.40.10">
    <property type="entry name" value="Immunoglobulins"/>
    <property type="match status" value="2"/>
</dbReference>
<evidence type="ECO:0000259" key="2">
    <source>
        <dbReference type="Pfam" id="PF00496"/>
    </source>
</evidence>
<dbReference type="EMBL" id="LHXO01000031">
    <property type="protein sequence ID" value="KXA94947.1"/>
    <property type="molecule type" value="Genomic_DNA"/>
</dbReference>
<comment type="caution">
    <text evidence="4">The sequence shown here is derived from an EMBL/GenBank/DDBJ whole genome shotgun (WGS) entry which is preliminary data.</text>
</comment>
<feature type="domain" description="CARDB" evidence="3">
    <location>
        <begin position="714"/>
        <end position="784"/>
    </location>
</feature>
<organism evidence="4 5">
    <name type="scientific">candidate division MSBL1 archaeon SCGC-AAA259E19</name>
    <dbReference type="NCBI Taxonomy" id="1698264"/>
    <lineage>
        <taxon>Archaea</taxon>
        <taxon>Methanobacteriati</taxon>
        <taxon>Methanobacteriota</taxon>
        <taxon>candidate division MSBL1</taxon>
    </lineage>
</organism>
<protein>
    <recommendedName>
        <fullName evidence="6">Solute-binding protein family 5 domain-containing protein</fullName>
    </recommendedName>
</protein>
<evidence type="ECO:0000259" key="3">
    <source>
        <dbReference type="Pfam" id="PF07705"/>
    </source>
</evidence>
<dbReference type="GO" id="GO:0015833">
    <property type="term" value="P:peptide transport"/>
    <property type="evidence" value="ECO:0007669"/>
    <property type="project" value="TreeGrafter"/>
</dbReference>
<dbReference type="SUPFAM" id="SSF53850">
    <property type="entry name" value="Periplasmic binding protein-like II"/>
    <property type="match status" value="1"/>
</dbReference>
<reference evidence="4 5" key="1">
    <citation type="journal article" date="2016" name="Sci. Rep.">
        <title>Metabolic traits of an uncultured archaeal lineage -MSBL1- from brine pools of the Red Sea.</title>
        <authorList>
            <person name="Mwirichia R."/>
            <person name="Alam I."/>
            <person name="Rashid M."/>
            <person name="Vinu M."/>
            <person name="Ba-Alawi W."/>
            <person name="Anthony Kamau A."/>
            <person name="Kamanda Ngugi D."/>
            <person name="Goker M."/>
            <person name="Klenk H.P."/>
            <person name="Bajic V."/>
            <person name="Stingl U."/>
        </authorList>
    </citation>
    <scope>NUCLEOTIDE SEQUENCE [LARGE SCALE GENOMIC DNA]</scope>
    <source>
        <strain evidence="4">SCGC-AAA259E19</strain>
    </source>
</reference>
<dbReference type="PANTHER" id="PTHR30290">
    <property type="entry name" value="PERIPLASMIC BINDING COMPONENT OF ABC TRANSPORTER"/>
    <property type="match status" value="1"/>
</dbReference>
<feature type="region of interest" description="Disordered" evidence="1">
    <location>
        <begin position="823"/>
        <end position="857"/>
    </location>
</feature>
<evidence type="ECO:0000313" key="4">
    <source>
        <dbReference type="EMBL" id="KXA94947.1"/>
    </source>
</evidence>
<proteinExistence type="predicted"/>
<name>A0A133UL80_9EURY</name>